<sequence>MPDLKLKRLCDIATEAHTRIQQDFKDINPIVGVSQHMRKNGVPADAMTIECLKSGKRIILVLHDQVPDLISYQLTYKDEDPGKEFVRIEFKEMTTDRMYELMKGYFS</sequence>
<protein>
    <submittedName>
        <fullName evidence="1">Uncharacterized protein</fullName>
    </submittedName>
</protein>
<dbReference type="AlphaFoldDB" id="A0A558DFM6"/>
<evidence type="ECO:0000313" key="1">
    <source>
        <dbReference type="EMBL" id="TVT59834.1"/>
    </source>
</evidence>
<proteinExistence type="predicted"/>
<dbReference type="EMBL" id="VMRY01000003">
    <property type="protein sequence ID" value="TVT59834.1"/>
    <property type="molecule type" value="Genomic_DNA"/>
</dbReference>
<accession>A0A558DFM6</accession>
<reference evidence="1 2" key="1">
    <citation type="submission" date="2019-07" db="EMBL/GenBank/DDBJ databases">
        <title>The pathways for chlorine oxyanion respiration interact through the shared metabolite chlorate.</title>
        <authorList>
            <person name="Barnum T.P."/>
            <person name="Cheng Y."/>
            <person name="Hill K.A."/>
            <person name="Lucas L.N."/>
            <person name="Carlson H.K."/>
            <person name="Coates J.D."/>
        </authorList>
    </citation>
    <scope>NUCLEOTIDE SEQUENCE [LARGE SCALE GENOMIC DNA]</scope>
    <source>
        <strain evidence="1">BK-3</strain>
    </source>
</reference>
<name>A0A558DFM6_9GAMM</name>
<comment type="caution">
    <text evidence="1">The sequence shown here is derived from an EMBL/GenBank/DDBJ whole genome shotgun (WGS) entry which is preliminary data.</text>
</comment>
<organism evidence="1 2">
    <name type="scientific">Sedimenticola thiotaurini</name>
    <dbReference type="NCBI Taxonomy" id="1543721"/>
    <lineage>
        <taxon>Bacteria</taxon>
        <taxon>Pseudomonadati</taxon>
        <taxon>Pseudomonadota</taxon>
        <taxon>Gammaproteobacteria</taxon>
        <taxon>Chromatiales</taxon>
        <taxon>Sedimenticolaceae</taxon>
        <taxon>Sedimenticola</taxon>
    </lineage>
</organism>
<gene>
    <name evidence="1" type="ORF">FHK82_02310</name>
</gene>
<dbReference type="Proteomes" id="UP000317355">
    <property type="component" value="Unassembled WGS sequence"/>
</dbReference>
<evidence type="ECO:0000313" key="2">
    <source>
        <dbReference type="Proteomes" id="UP000317355"/>
    </source>
</evidence>